<feature type="compositionally biased region" description="Pro residues" evidence="2">
    <location>
        <begin position="220"/>
        <end position="230"/>
    </location>
</feature>
<dbReference type="AlphaFoldDB" id="A0A835C9F4"/>
<evidence type="ECO:0008006" key="5">
    <source>
        <dbReference type="Google" id="ProtNLM"/>
    </source>
</evidence>
<keyword evidence="4" id="KW-1185">Reference proteome</keyword>
<dbReference type="Proteomes" id="UP000636709">
    <property type="component" value="Unassembled WGS sequence"/>
</dbReference>
<comment type="pathway">
    <text evidence="1">Protein modification; protein ubiquitination.</text>
</comment>
<dbReference type="PANTHER" id="PTHR44203:SF8">
    <property type="entry name" value="ETHYLENE-OVERPRODUCTION PROTEIN 1"/>
    <property type="match status" value="1"/>
</dbReference>
<feature type="compositionally biased region" description="Acidic residues" evidence="2">
    <location>
        <begin position="237"/>
        <end position="247"/>
    </location>
</feature>
<dbReference type="SUPFAM" id="SSF48452">
    <property type="entry name" value="TPR-like"/>
    <property type="match status" value="3"/>
</dbReference>
<dbReference type="InterPro" id="IPR019734">
    <property type="entry name" value="TPR_rpt"/>
</dbReference>
<dbReference type="SMART" id="SM00028">
    <property type="entry name" value="TPR"/>
    <property type="match status" value="4"/>
</dbReference>
<dbReference type="InterPro" id="IPR044631">
    <property type="entry name" value="ETO1-like"/>
</dbReference>
<evidence type="ECO:0000313" key="4">
    <source>
        <dbReference type="Proteomes" id="UP000636709"/>
    </source>
</evidence>
<dbReference type="GO" id="GO:0010105">
    <property type="term" value="P:negative regulation of ethylene-activated signaling pathway"/>
    <property type="evidence" value="ECO:0007669"/>
    <property type="project" value="InterPro"/>
</dbReference>
<name>A0A835C9F4_9POAL</name>
<accession>A0A835C9F4</accession>
<dbReference type="Gene3D" id="1.25.40.10">
    <property type="entry name" value="Tetratricopeptide repeat domain"/>
    <property type="match status" value="2"/>
</dbReference>
<feature type="compositionally biased region" description="Low complexity" evidence="2">
    <location>
        <begin position="35"/>
        <end position="46"/>
    </location>
</feature>
<evidence type="ECO:0000256" key="2">
    <source>
        <dbReference type="SAM" id="MobiDB-lite"/>
    </source>
</evidence>
<feature type="region of interest" description="Disordered" evidence="2">
    <location>
        <begin position="216"/>
        <end position="247"/>
    </location>
</feature>
<comment type="caution">
    <text evidence="3">The sequence shown here is derived from an EMBL/GenBank/DDBJ whole genome shotgun (WGS) entry which is preliminary data.</text>
</comment>
<dbReference type="PANTHER" id="PTHR44203">
    <property type="entry name" value="ETO1-RELATED"/>
    <property type="match status" value="1"/>
</dbReference>
<protein>
    <recommendedName>
        <fullName evidence="5">BTB domain-containing protein</fullName>
    </recommendedName>
</protein>
<dbReference type="InterPro" id="IPR011333">
    <property type="entry name" value="SKP1/BTB/POZ_sf"/>
</dbReference>
<dbReference type="OrthoDB" id="9997739at2759"/>
<proteinExistence type="predicted"/>
<evidence type="ECO:0000256" key="1">
    <source>
        <dbReference type="ARBA" id="ARBA00004906"/>
    </source>
</evidence>
<dbReference type="InterPro" id="IPR011990">
    <property type="entry name" value="TPR-like_helical_dom_sf"/>
</dbReference>
<feature type="region of interest" description="Disordered" evidence="2">
    <location>
        <begin position="35"/>
        <end position="62"/>
    </location>
</feature>
<evidence type="ECO:0000313" key="3">
    <source>
        <dbReference type="EMBL" id="KAF8721405.1"/>
    </source>
</evidence>
<dbReference type="EMBL" id="JACEFO010001685">
    <property type="protein sequence ID" value="KAF8721405.1"/>
    <property type="molecule type" value="Genomic_DNA"/>
</dbReference>
<gene>
    <name evidence="3" type="ORF">HU200_023118</name>
</gene>
<reference evidence="3" key="1">
    <citation type="submission" date="2020-07" db="EMBL/GenBank/DDBJ databases">
        <title>Genome sequence and genetic diversity analysis of an under-domesticated orphan crop, white fonio (Digitaria exilis).</title>
        <authorList>
            <person name="Bennetzen J.L."/>
            <person name="Chen S."/>
            <person name="Ma X."/>
            <person name="Wang X."/>
            <person name="Yssel A.E.J."/>
            <person name="Chaluvadi S.R."/>
            <person name="Johnson M."/>
            <person name="Gangashetty P."/>
            <person name="Hamidou F."/>
            <person name="Sanogo M.D."/>
            <person name="Zwaenepoel A."/>
            <person name="Wallace J."/>
            <person name="Van De Peer Y."/>
            <person name="Van Deynze A."/>
        </authorList>
    </citation>
    <scope>NUCLEOTIDE SEQUENCE</scope>
    <source>
        <tissue evidence="3">Leaves</tissue>
    </source>
</reference>
<organism evidence="3 4">
    <name type="scientific">Digitaria exilis</name>
    <dbReference type="NCBI Taxonomy" id="1010633"/>
    <lineage>
        <taxon>Eukaryota</taxon>
        <taxon>Viridiplantae</taxon>
        <taxon>Streptophyta</taxon>
        <taxon>Embryophyta</taxon>
        <taxon>Tracheophyta</taxon>
        <taxon>Spermatophyta</taxon>
        <taxon>Magnoliopsida</taxon>
        <taxon>Liliopsida</taxon>
        <taxon>Poales</taxon>
        <taxon>Poaceae</taxon>
        <taxon>PACMAD clade</taxon>
        <taxon>Panicoideae</taxon>
        <taxon>Panicodae</taxon>
        <taxon>Paniceae</taxon>
        <taxon>Anthephorinae</taxon>
        <taxon>Digitaria</taxon>
    </lineage>
</organism>
<dbReference type="SUPFAM" id="SSF54695">
    <property type="entry name" value="POZ domain"/>
    <property type="match status" value="1"/>
</dbReference>
<dbReference type="Gene3D" id="3.30.710.10">
    <property type="entry name" value="Potassium Channel Kv1.1, Chain A"/>
    <property type="match status" value="1"/>
</dbReference>
<sequence>MTNNFLTTIKSLKLIEGCKAAQLYALSSVGASTSGSSGDAAGASTSRPQPPPPPKTISMRSGSLYYPHAAPSTSGGFAPEPHLPCGLPVADALEPSLDACLRPVDHVGALAASYRRVSAAMEGGGDDLCDAYLEQHALFQSMGDARLLRRALRAARVHADDPHRRVVLSAWLRYERREDELDPPPPPLAPCTATTPLLECPRAAVFASVSSGVDPVCPCRRPPPPPSTPPPHRDTSEMDDDDEEEPENNDLWFIIGEEEVACERSCIAALSKPLNTLLYGGFAEAHRDRIDFSRDGITARGMRAVAAYSRHGLVDVDDFPPDIISQLLAFANKFCCEGLKSDCDAKLAAMVRGVDDAHSLIDIGLEEASHLLVAACLQAFLRELPKSLTNPDIARLLCSPEGRECLDVAGNASFALYYFLSHVAMEQDMRSNTTVMLLERLNECAELPWQKQLALHQLGCVMLARGEFEDAQEWFEAAVAEGHVYSLAGEARAKYKRGHKYAAYKLMNSVVAEYDEPAGWMYQERSLYCVGKEKLADLQSATELDPTMTYPYKYRACALLEEDNAESAIAEVSKVIGFKMATDCLELRAWFYLALEEYELAVQDVRAILTLDPTYMMFHGRMHGEQLIELLRGQVQQWDMADCWMQLYDRWSAVDDIGSLAVVQQMLAREPGNSSLRFRQSLLLLRLNCQKAAMRSLRYARNSSLHEQDRLVYEGWILYDSGHRDEALAKAEQSIRLQRSFEAFFLKAYALGDSSLDTESSLSVVQLLEHANSCASDNLRKGQAYNNMGSLYVDCDMLDEAAECYGIALNIKHTRAHQGLARVHYLKNRKQAAFDEMTKLVKIATNSASAYEKRSEYGERDIAKSDLNTATLLDPTRTYPYRYRAAARNVTFPFCFPTVLMDENKEEEAIAELSGAIAFKPDLQLLHLRAAFFDSMGDRASTLRDCEAALCLDPTHGDTLELYSKSSSRPEPES</sequence>